<dbReference type="InterPro" id="IPR013785">
    <property type="entry name" value="Aldolase_TIM"/>
</dbReference>
<dbReference type="SUPFAM" id="SSF51395">
    <property type="entry name" value="FMN-linked oxidoreductases"/>
    <property type="match status" value="1"/>
</dbReference>
<evidence type="ECO:0000313" key="2">
    <source>
        <dbReference type="EMBL" id="KAJ7700498.1"/>
    </source>
</evidence>
<dbReference type="AlphaFoldDB" id="A0AAD7DV70"/>
<keyword evidence="3" id="KW-1185">Reference proteome</keyword>
<dbReference type="InterPro" id="IPR045247">
    <property type="entry name" value="Oye-like"/>
</dbReference>
<name>A0AAD7DV70_MYCRO</name>
<evidence type="ECO:0000313" key="3">
    <source>
        <dbReference type="Proteomes" id="UP001221757"/>
    </source>
</evidence>
<sequence>MAPQLFQPIALGPISLKHRVVLAPLTRMKSDANHVPLLPLVKDYYAQRAGVPGTLQISESAIIAPKAGGLPNLPGIWTQTQITAWKEVVQAVHAKGSFIFMQLAALGRGAIREDPSFEIVSASDIPSAQGAEKPRPLSVAEIAEYVNFYTQAAKNAMEAGFDGVEIHNANACLLDQFLQDVSNNRTDAYGGSPKNRARFSLEVIKAVSNVVGEERTGIRFSPWSPFGGMGMADPIPTFSHIVSEIKRLHPNLAYIHLIEPRINADSHIEPSVENANQSNDFIRDIWGDRPLISAGGYTRDTAIQVTERPNALVAFGRMFIANPDLPVRLEKNIALHPYDRSTFYLPGQDVPTGYTDQPFATQA</sequence>
<gene>
    <name evidence="2" type="ORF">B0H17DRAFT_925611</name>
</gene>
<evidence type="ECO:0000259" key="1">
    <source>
        <dbReference type="Pfam" id="PF00724"/>
    </source>
</evidence>
<organism evidence="2 3">
    <name type="scientific">Mycena rosella</name>
    <name type="common">Pink bonnet</name>
    <name type="synonym">Agaricus rosellus</name>
    <dbReference type="NCBI Taxonomy" id="1033263"/>
    <lineage>
        <taxon>Eukaryota</taxon>
        <taxon>Fungi</taxon>
        <taxon>Dikarya</taxon>
        <taxon>Basidiomycota</taxon>
        <taxon>Agaricomycotina</taxon>
        <taxon>Agaricomycetes</taxon>
        <taxon>Agaricomycetidae</taxon>
        <taxon>Agaricales</taxon>
        <taxon>Marasmiineae</taxon>
        <taxon>Mycenaceae</taxon>
        <taxon>Mycena</taxon>
    </lineage>
</organism>
<dbReference type="GO" id="GO:0003959">
    <property type="term" value="F:NADPH dehydrogenase activity"/>
    <property type="evidence" value="ECO:0007669"/>
    <property type="project" value="TreeGrafter"/>
</dbReference>
<dbReference type="PANTHER" id="PTHR22893:SF91">
    <property type="entry name" value="NADPH DEHYDROGENASE 2-RELATED"/>
    <property type="match status" value="1"/>
</dbReference>
<protein>
    <submittedName>
        <fullName evidence="2">FMN-linked oxidoreductase</fullName>
    </submittedName>
</protein>
<dbReference type="Pfam" id="PF00724">
    <property type="entry name" value="Oxidored_FMN"/>
    <property type="match status" value="1"/>
</dbReference>
<accession>A0AAD7DV70</accession>
<dbReference type="FunFam" id="3.20.20.70:FF:000138">
    <property type="entry name" value="NADPH dehydrogenase 1"/>
    <property type="match status" value="1"/>
</dbReference>
<dbReference type="Gene3D" id="3.20.20.70">
    <property type="entry name" value="Aldolase class I"/>
    <property type="match status" value="1"/>
</dbReference>
<reference evidence="2" key="1">
    <citation type="submission" date="2023-03" db="EMBL/GenBank/DDBJ databases">
        <title>Massive genome expansion in bonnet fungi (Mycena s.s.) driven by repeated elements and novel gene families across ecological guilds.</title>
        <authorList>
            <consortium name="Lawrence Berkeley National Laboratory"/>
            <person name="Harder C.B."/>
            <person name="Miyauchi S."/>
            <person name="Viragh M."/>
            <person name="Kuo A."/>
            <person name="Thoen E."/>
            <person name="Andreopoulos B."/>
            <person name="Lu D."/>
            <person name="Skrede I."/>
            <person name="Drula E."/>
            <person name="Henrissat B."/>
            <person name="Morin E."/>
            <person name="Kohler A."/>
            <person name="Barry K."/>
            <person name="LaButti K."/>
            <person name="Morin E."/>
            <person name="Salamov A."/>
            <person name="Lipzen A."/>
            <person name="Mereny Z."/>
            <person name="Hegedus B."/>
            <person name="Baldrian P."/>
            <person name="Stursova M."/>
            <person name="Weitz H."/>
            <person name="Taylor A."/>
            <person name="Grigoriev I.V."/>
            <person name="Nagy L.G."/>
            <person name="Martin F."/>
            <person name="Kauserud H."/>
        </authorList>
    </citation>
    <scope>NUCLEOTIDE SEQUENCE</scope>
    <source>
        <strain evidence="2">CBHHK067</strain>
    </source>
</reference>
<dbReference type="EMBL" id="JARKIE010000020">
    <property type="protein sequence ID" value="KAJ7700498.1"/>
    <property type="molecule type" value="Genomic_DNA"/>
</dbReference>
<feature type="domain" description="NADH:flavin oxidoreductase/NADH oxidase N-terminal" evidence="1">
    <location>
        <begin position="4"/>
        <end position="334"/>
    </location>
</feature>
<dbReference type="PANTHER" id="PTHR22893">
    <property type="entry name" value="NADH OXIDOREDUCTASE-RELATED"/>
    <property type="match status" value="1"/>
</dbReference>
<proteinExistence type="predicted"/>
<dbReference type="CDD" id="cd02933">
    <property type="entry name" value="OYE_like_FMN"/>
    <property type="match status" value="1"/>
</dbReference>
<dbReference type="GO" id="GO:0010181">
    <property type="term" value="F:FMN binding"/>
    <property type="evidence" value="ECO:0007669"/>
    <property type="project" value="InterPro"/>
</dbReference>
<dbReference type="InterPro" id="IPR001155">
    <property type="entry name" value="OxRdtase_FMN_N"/>
</dbReference>
<comment type="caution">
    <text evidence="2">The sequence shown here is derived from an EMBL/GenBank/DDBJ whole genome shotgun (WGS) entry which is preliminary data.</text>
</comment>
<dbReference type="Proteomes" id="UP001221757">
    <property type="component" value="Unassembled WGS sequence"/>
</dbReference>